<proteinExistence type="predicted"/>
<dbReference type="EMBL" id="DF973540">
    <property type="protein sequence ID" value="GAU33916.1"/>
    <property type="molecule type" value="Genomic_DNA"/>
</dbReference>
<evidence type="ECO:0000313" key="2">
    <source>
        <dbReference type="Proteomes" id="UP000242715"/>
    </source>
</evidence>
<protein>
    <submittedName>
        <fullName evidence="1">Uncharacterized protein</fullName>
    </submittedName>
</protein>
<sequence length="76" mass="9098">MDGCDKSNSSFDFVFLLCLDDLHQCVKRDIQNRRERDTHRETHTHRERGMDEQCHITVDLMMAFLLVQIIDGRLEY</sequence>
<name>A0A2Z6MN91_TRISU</name>
<dbReference type="AlphaFoldDB" id="A0A2Z6MN91"/>
<reference evidence="2" key="1">
    <citation type="journal article" date="2017" name="Front. Plant Sci.">
        <title>Climate Clever Clovers: New Paradigm to Reduce the Environmental Footprint of Ruminants by Breeding Low Methanogenic Forages Utilizing Haplotype Variation.</title>
        <authorList>
            <person name="Kaur P."/>
            <person name="Appels R."/>
            <person name="Bayer P.E."/>
            <person name="Keeble-Gagnere G."/>
            <person name="Wang J."/>
            <person name="Hirakawa H."/>
            <person name="Shirasawa K."/>
            <person name="Vercoe P."/>
            <person name="Stefanova K."/>
            <person name="Durmic Z."/>
            <person name="Nichols P."/>
            <person name="Revell C."/>
            <person name="Isobe S.N."/>
            <person name="Edwards D."/>
            <person name="Erskine W."/>
        </authorList>
    </citation>
    <scope>NUCLEOTIDE SEQUENCE [LARGE SCALE GENOMIC DNA]</scope>
    <source>
        <strain evidence="2">cv. Daliak</strain>
    </source>
</reference>
<accession>A0A2Z6MN91</accession>
<keyword evidence="2" id="KW-1185">Reference proteome</keyword>
<evidence type="ECO:0000313" key="1">
    <source>
        <dbReference type="EMBL" id="GAU33916.1"/>
    </source>
</evidence>
<organism evidence="1 2">
    <name type="scientific">Trifolium subterraneum</name>
    <name type="common">Subterranean clover</name>
    <dbReference type="NCBI Taxonomy" id="3900"/>
    <lineage>
        <taxon>Eukaryota</taxon>
        <taxon>Viridiplantae</taxon>
        <taxon>Streptophyta</taxon>
        <taxon>Embryophyta</taxon>
        <taxon>Tracheophyta</taxon>
        <taxon>Spermatophyta</taxon>
        <taxon>Magnoliopsida</taxon>
        <taxon>eudicotyledons</taxon>
        <taxon>Gunneridae</taxon>
        <taxon>Pentapetalae</taxon>
        <taxon>rosids</taxon>
        <taxon>fabids</taxon>
        <taxon>Fabales</taxon>
        <taxon>Fabaceae</taxon>
        <taxon>Papilionoideae</taxon>
        <taxon>50 kb inversion clade</taxon>
        <taxon>NPAAA clade</taxon>
        <taxon>Hologalegina</taxon>
        <taxon>IRL clade</taxon>
        <taxon>Trifolieae</taxon>
        <taxon>Trifolium</taxon>
    </lineage>
</organism>
<dbReference type="Proteomes" id="UP000242715">
    <property type="component" value="Unassembled WGS sequence"/>
</dbReference>
<gene>
    <name evidence="1" type="ORF">TSUD_357150</name>
</gene>